<comment type="caution">
    <text evidence="2">The sequence shown here is derived from an EMBL/GenBank/DDBJ whole genome shotgun (WGS) entry which is preliminary data.</text>
</comment>
<organism evidence="2 3">
    <name type="scientific">Luteimonas terricola</name>
    <dbReference type="NCBI Taxonomy" id="645597"/>
    <lineage>
        <taxon>Bacteria</taxon>
        <taxon>Pseudomonadati</taxon>
        <taxon>Pseudomonadota</taxon>
        <taxon>Gammaproteobacteria</taxon>
        <taxon>Lysobacterales</taxon>
        <taxon>Lysobacteraceae</taxon>
        <taxon>Luteimonas</taxon>
    </lineage>
</organism>
<gene>
    <name evidence="2" type="ORF">GCM10011394_03910</name>
</gene>
<proteinExistence type="predicted"/>
<evidence type="ECO:0000313" key="3">
    <source>
        <dbReference type="Proteomes" id="UP000599009"/>
    </source>
</evidence>
<protein>
    <recommendedName>
        <fullName evidence="4">Copper resistance protein NlpE</fullName>
    </recommendedName>
</protein>
<name>A0ABQ2E792_9GAMM</name>
<dbReference type="Pfam" id="PF04170">
    <property type="entry name" value="NlpE"/>
    <property type="match status" value="1"/>
</dbReference>
<dbReference type="Gene3D" id="2.40.128.640">
    <property type="match status" value="1"/>
</dbReference>
<feature type="chain" id="PRO_5045276028" description="Copper resistance protein NlpE" evidence="1">
    <location>
        <begin position="24"/>
        <end position="143"/>
    </location>
</feature>
<dbReference type="RefSeq" id="WP_165942340.1">
    <property type="nucleotide sequence ID" value="NZ_BMME01000001.1"/>
</dbReference>
<dbReference type="Proteomes" id="UP000599009">
    <property type="component" value="Unassembled WGS sequence"/>
</dbReference>
<accession>A0ABQ2E792</accession>
<reference evidence="3" key="1">
    <citation type="journal article" date="2019" name="Int. J. Syst. Evol. Microbiol.">
        <title>The Global Catalogue of Microorganisms (GCM) 10K type strain sequencing project: providing services to taxonomists for standard genome sequencing and annotation.</title>
        <authorList>
            <consortium name="The Broad Institute Genomics Platform"/>
            <consortium name="The Broad Institute Genome Sequencing Center for Infectious Disease"/>
            <person name="Wu L."/>
            <person name="Ma J."/>
        </authorList>
    </citation>
    <scope>NUCLEOTIDE SEQUENCE [LARGE SCALE GENOMIC DNA]</scope>
    <source>
        <strain evidence="3">CGMCC 1.8985</strain>
    </source>
</reference>
<feature type="signal peptide" evidence="1">
    <location>
        <begin position="1"/>
        <end position="23"/>
    </location>
</feature>
<evidence type="ECO:0008006" key="4">
    <source>
        <dbReference type="Google" id="ProtNLM"/>
    </source>
</evidence>
<dbReference type="EMBL" id="BMME01000001">
    <property type="protein sequence ID" value="GGJ98215.1"/>
    <property type="molecule type" value="Genomic_DNA"/>
</dbReference>
<keyword evidence="1" id="KW-0732">Signal</keyword>
<sequence length="143" mass="15418">MPRAHVPALALLLAGLVAGCARDDGTDTTLSPSMDPGHGTAEWRGSLPCVDCEAIDTRLVLERHDGAQRYELVEVYVAVDGSVSFEERGEWRLHHALLSLEPDTGGLRRYGLVHGGALQVRDLGGRTFPGRDGDLLQPVGRQP</sequence>
<evidence type="ECO:0000256" key="1">
    <source>
        <dbReference type="SAM" id="SignalP"/>
    </source>
</evidence>
<dbReference type="InterPro" id="IPR007298">
    <property type="entry name" value="Cu-R_lipoprotein_NlpE"/>
</dbReference>
<keyword evidence="3" id="KW-1185">Reference proteome</keyword>
<dbReference type="PROSITE" id="PS51257">
    <property type="entry name" value="PROKAR_LIPOPROTEIN"/>
    <property type="match status" value="1"/>
</dbReference>
<evidence type="ECO:0000313" key="2">
    <source>
        <dbReference type="EMBL" id="GGJ98215.1"/>
    </source>
</evidence>